<dbReference type="InterPro" id="IPR025470">
    <property type="entry name" value="DUF4321"/>
</dbReference>
<dbReference type="PROSITE" id="PS51257">
    <property type="entry name" value="PROKAR_LIPOPROTEIN"/>
    <property type="match status" value="1"/>
</dbReference>
<dbReference type="Proteomes" id="UP001596250">
    <property type="component" value="Unassembled WGS sequence"/>
</dbReference>
<accession>A0ABW1ITJ3</accession>
<keyword evidence="1" id="KW-1133">Transmembrane helix</keyword>
<name>A0ABW1ITJ3_9BACL</name>
<sequence>MTHKSTWTLILFLILGCLAGVIFTELLSSVTALSFLTKTAELSWQPKADFNLIKYDLFIQVKLNLISMITIAAAFWLHRKL</sequence>
<dbReference type="RefSeq" id="WP_379895927.1">
    <property type="nucleotide sequence ID" value="NZ_CBCSCT010000014.1"/>
</dbReference>
<protein>
    <submittedName>
        <fullName evidence="2">DUF4321 domain-containing protein</fullName>
    </submittedName>
</protein>
<dbReference type="Pfam" id="PF14209">
    <property type="entry name" value="DUF4321"/>
    <property type="match status" value="1"/>
</dbReference>
<feature type="transmembrane region" description="Helical" evidence="1">
    <location>
        <begin position="57"/>
        <end position="77"/>
    </location>
</feature>
<evidence type="ECO:0000313" key="2">
    <source>
        <dbReference type="EMBL" id="MFC5988458.1"/>
    </source>
</evidence>
<feature type="transmembrane region" description="Helical" evidence="1">
    <location>
        <begin position="7"/>
        <end position="37"/>
    </location>
</feature>
<proteinExistence type="predicted"/>
<gene>
    <name evidence="2" type="ORF">ACFPXP_18805</name>
</gene>
<reference evidence="3" key="1">
    <citation type="journal article" date="2019" name="Int. J. Syst. Evol. Microbiol.">
        <title>The Global Catalogue of Microorganisms (GCM) 10K type strain sequencing project: providing services to taxonomists for standard genome sequencing and annotation.</title>
        <authorList>
            <consortium name="The Broad Institute Genomics Platform"/>
            <consortium name="The Broad Institute Genome Sequencing Center for Infectious Disease"/>
            <person name="Wu L."/>
            <person name="Ma J."/>
        </authorList>
    </citation>
    <scope>NUCLEOTIDE SEQUENCE [LARGE SCALE GENOMIC DNA]</scope>
    <source>
        <strain evidence="3">CCM 8749</strain>
    </source>
</reference>
<evidence type="ECO:0000256" key="1">
    <source>
        <dbReference type="SAM" id="Phobius"/>
    </source>
</evidence>
<keyword evidence="1" id="KW-0472">Membrane</keyword>
<comment type="caution">
    <text evidence="2">The sequence shown here is derived from an EMBL/GenBank/DDBJ whole genome shotgun (WGS) entry which is preliminary data.</text>
</comment>
<keyword evidence="3" id="KW-1185">Reference proteome</keyword>
<keyword evidence="1" id="KW-0812">Transmembrane</keyword>
<organism evidence="2 3">
    <name type="scientific">Marinicrinis lubricantis</name>
    <dbReference type="NCBI Taxonomy" id="2086470"/>
    <lineage>
        <taxon>Bacteria</taxon>
        <taxon>Bacillati</taxon>
        <taxon>Bacillota</taxon>
        <taxon>Bacilli</taxon>
        <taxon>Bacillales</taxon>
        <taxon>Paenibacillaceae</taxon>
    </lineage>
</organism>
<evidence type="ECO:0000313" key="3">
    <source>
        <dbReference type="Proteomes" id="UP001596250"/>
    </source>
</evidence>
<dbReference type="EMBL" id="JBHSQV010000181">
    <property type="protein sequence ID" value="MFC5988458.1"/>
    <property type="molecule type" value="Genomic_DNA"/>
</dbReference>